<accession>A0A3L6P9C3</accession>
<proteinExistence type="predicted"/>
<feature type="region of interest" description="Disordered" evidence="1">
    <location>
        <begin position="109"/>
        <end position="130"/>
    </location>
</feature>
<dbReference type="STRING" id="4540.A0A3L6P9C3"/>
<evidence type="ECO:0000256" key="1">
    <source>
        <dbReference type="SAM" id="MobiDB-lite"/>
    </source>
</evidence>
<evidence type="ECO:0000313" key="2">
    <source>
        <dbReference type="EMBL" id="RLM48706.1"/>
    </source>
</evidence>
<dbReference type="EMBL" id="PQIB02000765">
    <property type="protein sequence ID" value="RLM48706.1"/>
    <property type="molecule type" value="Genomic_DNA"/>
</dbReference>
<organism evidence="2 3">
    <name type="scientific">Panicum miliaceum</name>
    <name type="common">Proso millet</name>
    <name type="synonym">Broomcorn millet</name>
    <dbReference type="NCBI Taxonomy" id="4540"/>
    <lineage>
        <taxon>Eukaryota</taxon>
        <taxon>Viridiplantae</taxon>
        <taxon>Streptophyta</taxon>
        <taxon>Embryophyta</taxon>
        <taxon>Tracheophyta</taxon>
        <taxon>Spermatophyta</taxon>
        <taxon>Magnoliopsida</taxon>
        <taxon>Liliopsida</taxon>
        <taxon>Poales</taxon>
        <taxon>Poaceae</taxon>
        <taxon>PACMAD clade</taxon>
        <taxon>Panicoideae</taxon>
        <taxon>Panicodae</taxon>
        <taxon>Paniceae</taxon>
        <taxon>Panicinae</taxon>
        <taxon>Panicum</taxon>
        <taxon>Panicum sect. Panicum</taxon>
    </lineage>
</organism>
<feature type="region of interest" description="Disordered" evidence="1">
    <location>
        <begin position="58"/>
        <end position="77"/>
    </location>
</feature>
<dbReference type="OrthoDB" id="2143914at2759"/>
<name>A0A3L6P9C3_PANMI</name>
<dbReference type="Proteomes" id="UP000275267">
    <property type="component" value="Unassembled WGS sequence"/>
</dbReference>
<evidence type="ECO:0000313" key="3">
    <source>
        <dbReference type="Proteomes" id="UP000275267"/>
    </source>
</evidence>
<gene>
    <name evidence="2" type="ORF">C2845_PMPSC055817</name>
</gene>
<protein>
    <submittedName>
        <fullName evidence="2">Transcription factor MYB30-like</fullName>
    </submittedName>
</protein>
<comment type="caution">
    <text evidence="2">The sequence shown here is derived from an EMBL/GenBank/DDBJ whole genome shotgun (WGS) entry which is preliminary data.</text>
</comment>
<sequence>MIVNPLSKDNSLLRPAASSNTAEVTQLIARHSPFAATDGDSSSSPYASSMDNISRLLNGFMKSSPPQNDAADIKPSATEVNPLLSSFNQYHMAGGTTLPAFNDMLPSPPPQQPALMGHRGYDEPKQQHQQGPLSPIEKWLFEEAAEQVVDLMDLSSDGCCSVPMMF</sequence>
<dbReference type="AlphaFoldDB" id="A0A3L6P9C3"/>
<reference evidence="3" key="1">
    <citation type="journal article" date="2019" name="Nat. Commun.">
        <title>The genome of broomcorn millet.</title>
        <authorList>
            <person name="Zou C."/>
            <person name="Miki D."/>
            <person name="Li D."/>
            <person name="Tang Q."/>
            <person name="Xiao L."/>
            <person name="Rajput S."/>
            <person name="Deng P."/>
            <person name="Jia W."/>
            <person name="Huang R."/>
            <person name="Zhang M."/>
            <person name="Sun Y."/>
            <person name="Hu J."/>
            <person name="Fu X."/>
            <person name="Schnable P.S."/>
            <person name="Li F."/>
            <person name="Zhang H."/>
            <person name="Feng B."/>
            <person name="Zhu X."/>
            <person name="Liu R."/>
            <person name="Schnable J.C."/>
            <person name="Zhu J.-K."/>
            <person name="Zhang H."/>
        </authorList>
    </citation>
    <scope>NUCLEOTIDE SEQUENCE [LARGE SCALE GENOMIC DNA]</scope>
</reference>
<keyword evidence="3" id="KW-1185">Reference proteome</keyword>